<dbReference type="EMBL" id="CAJJDP010000008">
    <property type="protein sequence ID" value="CAD8137825.1"/>
    <property type="molecule type" value="Genomic_DNA"/>
</dbReference>
<dbReference type="AlphaFoldDB" id="A0A8S1SCK1"/>
<dbReference type="Proteomes" id="UP000683925">
    <property type="component" value="Unassembled WGS sequence"/>
</dbReference>
<dbReference type="SMART" id="SM00261">
    <property type="entry name" value="FU"/>
    <property type="match status" value="3"/>
</dbReference>
<dbReference type="PANTHER" id="PTHR15332">
    <property type="entry name" value="PROPROTEIN CONVERTASE SUBTILISIN_KEXIN TYPE 5-LIKE"/>
    <property type="match status" value="1"/>
</dbReference>
<evidence type="ECO:0000313" key="2">
    <source>
        <dbReference type="Proteomes" id="UP000683925"/>
    </source>
</evidence>
<dbReference type="InterPro" id="IPR006212">
    <property type="entry name" value="Furin_repeat"/>
</dbReference>
<dbReference type="PANTHER" id="PTHR15332:SF175">
    <property type="entry name" value="PROPROTEIN CONVERTASE SUBTILISIN_KEXIN TYPE 5-LIKE"/>
    <property type="match status" value="1"/>
</dbReference>
<name>A0A8S1SCK1_PAROT</name>
<keyword evidence="2" id="KW-1185">Reference proteome</keyword>
<comment type="caution">
    <text evidence="1">The sequence shown here is derived from an EMBL/GenBank/DDBJ whole genome shotgun (WGS) entry which is preliminary data.</text>
</comment>
<sequence length="271" mass="31010">MFRMSFNYFECICTAPNTFDDGSQLECEQCDQTCQTCYGPLSSNCLTCNKLYRQSELSSCVCPPEYYDVGQLECTKCHYSCYKCFNEKADGCIVCSLELSLRIIKGNICKCIDEYYDEAGISKCQKCSYRCEKCENQPDQCLSCPLNSKRSFDPIKGCPCPSEYFDQEDEINCQKNVISNAKDVMVRIKLNVSLVILLPIERFKLVPVYANLIILKQSFQIVEFVGHSVMNVYRIPQIVHHVIAIDIQLEILANALRSNKEHLQVCLNIME</sequence>
<reference evidence="1" key="1">
    <citation type="submission" date="2021-01" db="EMBL/GenBank/DDBJ databases">
        <authorList>
            <consortium name="Genoscope - CEA"/>
            <person name="William W."/>
        </authorList>
    </citation>
    <scope>NUCLEOTIDE SEQUENCE</scope>
</reference>
<gene>
    <name evidence="1" type="ORF">POCTA_138.1.T0090043</name>
</gene>
<protein>
    <submittedName>
        <fullName evidence="1">Uncharacterized protein</fullName>
    </submittedName>
</protein>
<proteinExistence type="predicted"/>
<accession>A0A8S1SCK1</accession>
<dbReference type="CDD" id="cd00064">
    <property type="entry name" value="FU"/>
    <property type="match status" value="1"/>
</dbReference>
<organism evidence="1 2">
    <name type="scientific">Paramecium octaurelia</name>
    <dbReference type="NCBI Taxonomy" id="43137"/>
    <lineage>
        <taxon>Eukaryota</taxon>
        <taxon>Sar</taxon>
        <taxon>Alveolata</taxon>
        <taxon>Ciliophora</taxon>
        <taxon>Intramacronucleata</taxon>
        <taxon>Oligohymenophorea</taxon>
        <taxon>Peniculida</taxon>
        <taxon>Parameciidae</taxon>
        <taxon>Paramecium</taxon>
    </lineage>
</organism>
<evidence type="ECO:0000313" key="1">
    <source>
        <dbReference type="EMBL" id="CAD8137825.1"/>
    </source>
</evidence>